<evidence type="ECO:0000313" key="1">
    <source>
        <dbReference type="EMBL" id="MEO9383913.1"/>
    </source>
</evidence>
<reference evidence="1 2" key="1">
    <citation type="submission" date="2024-05" db="EMBL/GenBank/DDBJ databases">
        <authorList>
            <person name="De Oliveira J.P."/>
            <person name="Noriler S.A."/>
            <person name="De Oliveira A.G."/>
            <person name="Sipoli D.S."/>
        </authorList>
    </citation>
    <scope>NUCLEOTIDE SEQUENCE [LARGE SCALE GENOMIC DNA]</scope>
    <source>
        <strain evidence="1 2">LABIM192</strain>
    </source>
</reference>
<name>A0ABV0IRJ5_9NEIS</name>
<keyword evidence="2" id="KW-1185">Reference proteome</keyword>
<dbReference type="EMBL" id="JBDXMI010000001">
    <property type="protein sequence ID" value="MEO9383913.1"/>
    <property type="molecule type" value="Genomic_DNA"/>
</dbReference>
<accession>A0ABV0IRJ5</accession>
<dbReference type="Proteomes" id="UP001462502">
    <property type="component" value="Unassembled WGS sequence"/>
</dbReference>
<feature type="non-terminal residue" evidence="1">
    <location>
        <position position="1"/>
    </location>
</feature>
<dbReference type="Pfam" id="PF11925">
    <property type="entry name" value="DUF3443"/>
    <property type="match status" value="1"/>
</dbReference>
<evidence type="ECO:0000313" key="2">
    <source>
        <dbReference type="Proteomes" id="UP001462502"/>
    </source>
</evidence>
<gene>
    <name evidence="1" type="ORF">ABI908_07240</name>
</gene>
<comment type="caution">
    <text evidence="1">The sequence shown here is derived from an EMBL/GenBank/DDBJ whole genome shotgun (WGS) entry which is preliminary data.</text>
</comment>
<dbReference type="RefSeq" id="WP_347949762.1">
    <property type="nucleotide sequence ID" value="NZ_JBDXMI010000001.1"/>
</dbReference>
<protein>
    <submittedName>
        <fullName evidence="1">DUF3443 domain-containing protein</fullName>
    </submittedName>
</protein>
<dbReference type="InterPro" id="IPR021847">
    <property type="entry name" value="DUF3443"/>
</dbReference>
<proteinExistence type="predicted"/>
<sequence>AANSVAMTVDAGPVSSIVELNLPYVSVTVCAPGSAGNCQTIDHVLVDTGSSGLRILSSAMSASLRSALGSQQVAGRQVVECMQFADGITWGAVSLADVKMAGKTASSLPVQVISDPVYTTIPAACSSLGSNEGSLSGLGANGIIGVGLNLQDCGDSCATNSANSLYYLCAGASSCVQGAVPTAQQVANPVGAFSGDNNGVLLQLPSLATTGAATATGSLIFGIGTQSNNAISSAAQAFPVSSDGYTINTLYKGANYRSFLDSGSNILFFPDAGIATCALYGATWFCPASQQNLSAVLSSGASNSTVNFSVISAQYLATNNYAAIPGIAAPSGGVFSSYFDWGLPFFYGRNVYIGFAGRSNPKGSGAMYIF</sequence>
<organism evidence="1 2">
    <name type="scientific">Chromobacterium phragmitis</name>
    <dbReference type="NCBI Taxonomy" id="2202141"/>
    <lineage>
        <taxon>Bacteria</taxon>
        <taxon>Pseudomonadati</taxon>
        <taxon>Pseudomonadota</taxon>
        <taxon>Betaproteobacteria</taxon>
        <taxon>Neisseriales</taxon>
        <taxon>Chromobacteriaceae</taxon>
        <taxon>Chromobacterium</taxon>
    </lineage>
</organism>